<evidence type="ECO:0000256" key="4">
    <source>
        <dbReference type="ARBA" id="ARBA00022989"/>
    </source>
</evidence>
<gene>
    <name evidence="7" type="ORF">GTQ55_11225</name>
    <name evidence="6" type="ORF">HNQ53_000162</name>
</gene>
<evidence type="ECO:0000313" key="8">
    <source>
        <dbReference type="Proteomes" id="UP000464675"/>
    </source>
</evidence>
<protein>
    <submittedName>
        <fullName evidence="7">LemA family protein</fullName>
    </submittedName>
    <submittedName>
        <fullName evidence="6">LemA protein</fullName>
    </submittedName>
</protein>
<dbReference type="Pfam" id="PF04011">
    <property type="entry name" value="LemA"/>
    <property type="match status" value="1"/>
</dbReference>
<sequence length="209" mass="23679">MNSALTGKPNFTQRRLWQVLLLSLLVFGLSGCGINNIPTYDENVKAAWAQVQNQYQRRADLIPNLVKTVKAYASHERETLEAVTEARAKVSSMQVDSGIINDPAKLQQFEAAQSQLSSALSRLMVVVERYPDLKANQNFLALQSQLEGTENRISVARRDYIAAVERYNREIRTFPGRIWHSVLYSDMPIRDTFEATSQDAEKAPEVDFQ</sequence>
<reference evidence="7 8" key="1">
    <citation type="submission" date="2020-01" db="EMBL/GenBank/DDBJ databases">
        <title>The possibility of degradation of plastic by Microbulbifer hydrolyticus IRE-31.</title>
        <authorList>
            <person name="Liu L."/>
        </authorList>
    </citation>
    <scope>NUCLEOTIDE SEQUENCE [LARGE SCALE GENOMIC DNA]</scope>
    <source>
        <strain evidence="7 8">IRE-31</strain>
    </source>
</reference>
<evidence type="ECO:0000256" key="5">
    <source>
        <dbReference type="ARBA" id="ARBA00023136"/>
    </source>
</evidence>
<evidence type="ECO:0000256" key="2">
    <source>
        <dbReference type="ARBA" id="ARBA00008854"/>
    </source>
</evidence>
<dbReference type="InterPro" id="IPR023353">
    <property type="entry name" value="LemA-like_dom_sf"/>
</dbReference>
<organism evidence="6 9">
    <name type="scientific">Microbulbifer hydrolyticus</name>
    <dbReference type="NCBI Taxonomy" id="48074"/>
    <lineage>
        <taxon>Bacteria</taxon>
        <taxon>Pseudomonadati</taxon>
        <taxon>Pseudomonadota</taxon>
        <taxon>Gammaproteobacteria</taxon>
        <taxon>Cellvibrionales</taxon>
        <taxon>Microbulbiferaceae</taxon>
        <taxon>Microbulbifer</taxon>
    </lineage>
</organism>
<keyword evidence="4" id="KW-1133">Transmembrane helix</keyword>
<dbReference type="AlphaFoldDB" id="A0A6P1TBW2"/>
<dbReference type="EMBL" id="JACHHR010000001">
    <property type="protein sequence ID" value="MBB5209974.1"/>
    <property type="molecule type" value="Genomic_DNA"/>
</dbReference>
<dbReference type="Gene3D" id="1.20.1440.20">
    <property type="entry name" value="LemA-like domain"/>
    <property type="match status" value="1"/>
</dbReference>
<dbReference type="Proteomes" id="UP000464675">
    <property type="component" value="Chromosome"/>
</dbReference>
<evidence type="ECO:0000256" key="1">
    <source>
        <dbReference type="ARBA" id="ARBA00004167"/>
    </source>
</evidence>
<evidence type="ECO:0000313" key="9">
    <source>
        <dbReference type="Proteomes" id="UP000563601"/>
    </source>
</evidence>
<comment type="similarity">
    <text evidence="2">Belongs to the LemA family.</text>
</comment>
<dbReference type="PANTHER" id="PTHR34478:SF2">
    <property type="entry name" value="MEMBRANE PROTEIN"/>
    <property type="match status" value="1"/>
</dbReference>
<evidence type="ECO:0000256" key="3">
    <source>
        <dbReference type="ARBA" id="ARBA00022692"/>
    </source>
</evidence>
<dbReference type="RefSeq" id="WP_161858814.1">
    <property type="nucleotide sequence ID" value="NZ_CP047491.1"/>
</dbReference>
<dbReference type="Proteomes" id="UP000563601">
    <property type="component" value="Unassembled WGS sequence"/>
</dbReference>
<keyword evidence="8" id="KW-1185">Reference proteome</keyword>
<dbReference type="InterPro" id="IPR007156">
    <property type="entry name" value="MamQ_LemA"/>
</dbReference>
<name>A0A6P1TBW2_9GAMM</name>
<proteinExistence type="inferred from homology"/>
<accession>A0A6P1TBW2</accession>
<dbReference type="GO" id="GO:0016020">
    <property type="term" value="C:membrane"/>
    <property type="evidence" value="ECO:0007669"/>
    <property type="project" value="UniProtKB-SubCell"/>
</dbReference>
<keyword evidence="5" id="KW-0472">Membrane</keyword>
<dbReference type="PANTHER" id="PTHR34478">
    <property type="entry name" value="PROTEIN LEMA"/>
    <property type="match status" value="1"/>
</dbReference>
<evidence type="ECO:0000313" key="6">
    <source>
        <dbReference type="EMBL" id="MBB5209974.1"/>
    </source>
</evidence>
<dbReference type="OrthoDB" id="9804152at2"/>
<comment type="subcellular location">
    <subcellularLocation>
        <location evidence="1">Membrane</location>
        <topology evidence="1">Single-pass membrane protein</topology>
    </subcellularLocation>
</comment>
<keyword evidence="3" id="KW-0812">Transmembrane</keyword>
<dbReference type="SUPFAM" id="SSF140478">
    <property type="entry name" value="LemA-like"/>
    <property type="match status" value="1"/>
</dbReference>
<evidence type="ECO:0000313" key="7">
    <source>
        <dbReference type="EMBL" id="QHQ39497.1"/>
    </source>
</evidence>
<reference evidence="6 9" key="2">
    <citation type="submission" date="2020-08" db="EMBL/GenBank/DDBJ databases">
        <title>Genomic Encyclopedia of Type Strains, Phase IV (KMG-IV): sequencing the most valuable type-strain genomes for metagenomic binning, comparative biology and taxonomic classification.</title>
        <authorList>
            <person name="Goeker M."/>
        </authorList>
    </citation>
    <scope>NUCLEOTIDE SEQUENCE [LARGE SCALE GENOMIC DNA]</scope>
    <source>
        <strain evidence="6 9">DSM 11525</strain>
    </source>
</reference>
<dbReference type="EMBL" id="CP047491">
    <property type="protein sequence ID" value="QHQ39497.1"/>
    <property type="molecule type" value="Genomic_DNA"/>
</dbReference>